<evidence type="ECO:0000313" key="3">
    <source>
        <dbReference type="Proteomes" id="UP001197247"/>
    </source>
</evidence>
<sequence length="118" mass="12354">MDDRFRTSTWLAGLLIVLDEEPLIVFDRGFAGTGQGYRVTFGGISDNFQLHTLLASALVGDPAQGLLPGRAPNAAEVAAAGTGENLQPDGGIRGTWNRGGDAGGQWIWNEGTPAASTR</sequence>
<accession>A0ABS5TG46</accession>
<evidence type="ECO:0000313" key="2">
    <source>
        <dbReference type="EMBL" id="MBT0770059.1"/>
    </source>
</evidence>
<dbReference type="EMBL" id="JAHBAY010000005">
    <property type="protein sequence ID" value="MBT0770059.1"/>
    <property type="molecule type" value="Genomic_DNA"/>
</dbReference>
<dbReference type="RefSeq" id="WP_214156352.1">
    <property type="nucleotide sequence ID" value="NZ_JAHBAY010000005.1"/>
</dbReference>
<feature type="region of interest" description="Disordered" evidence="1">
    <location>
        <begin position="81"/>
        <end position="118"/>
    </location>
</feature>
<gene>
    <name evidence="2" type="ORF">KIH74_14060</name>
</gene>
<keyword evidence="3" id="KW-1185">Reference proteome</keyword>
<name>A0ABS5TG46_9ACTN</name>
<evidence type="ECO:0000256" key="1">
    <source>
        <dbReference type="SAM" id="MobiDB-lite"/>
    </source>
</evidence>
<proteinExistence type="predicted"/>
<protein>
    <submittedName>
        <fullName evidence="2">Uncharacterized protein</fullName>
    </submittedName>
</protein>
<comment type="caution">
    <text evidence="2">The sequence shown here is derived from an EMBL/GenBank/DDBJ whole genome shotgun (WGS) entry which is preliminary data.</text>
</comment>
<organism evidence="2 3">
    <name type="scientific">Kineosporia corallincola</name>
    <dbReference type="NCBI Taxonomy" id="2835133"/>
    <lineage>
        <taxon>Bacteria</taxon>
        <taxon>Bacillati</taxon>
        <taxon>Actinomycetota</taxon>
        <taxon>Actinomycetes</taxon>
        <taxon>Kineosporiales</taxon>
        <taxon>Kineosporiaceae</taxon>
        <taxon>Kineosporia</taxon>
    </lineage>
</organism>
<reference evidence="2 3" key="1">
    <citation type="submission" date="2021-05" db="EMBL/GenBank/DDBJ databases">
        <title>Kineosporia and Streptomyces sp. nov. two new marine actinobacteria isolated from Coral.</title>
        <authorList>
            <person name="Buangrab K."/>
            <person name="Sutthacheep M."/>
            <person name="Yeemin T."/>
            <person name="Harunari E."/>
            <person name="Igarashi Y."/>
            <person name="Kanchanasin P."/>
            <person name="Tanasupawat S."/>
            <person name="Phongsopitanun W."/>
        </authorList>
    </citation>
    <scope>NUCLEOTIDE SEQUENCE [LARGE SCALE GENOMIC DNA]</scope>
    <source>
        <strain evidence="2 3">J2-2</strain>
    </source>
</reference>
<dbReference type="Proteomes" id="UP001197247">
    <property type="component" value="Unassembled WGS sequence"/>
</dbReference>